<evidence type="ECO:0000313" key="10">
    <source>
        <dbReference type="EMBL" id="CAK9014804.1"/>
    </source>
</evidence>
<feature type="transmembrane region" description="Helical" evidence="9">
    <location>
        <begin position="225"/>
        <end position="247"/>
    </location>
</feature>
<feature type="transmembrane region" description="Helical" evidence="9">
    <location>
        <begin position="1152"/>
        <end position="1171"/>
    </location>
</feature>
<keyword evidence="7" id="KW-0067">ATP-binding</keyword>
<feature type="transmembrane region" description="Helical" evidence="9">
    <location>
        <begin position="625"/>
        <end position="643"/>
    </location>
</feature>
<feature type="transmembrane region" description="Helical" evidence="9">
    <location>
        <begin position="148"/>
        <end position="172"/>
    </location>
</feature>
<dbReference type="InterPro" id="IPR001611">
    <property type="entry name" value="Leu-rich_rpt"/>
</dbReference>
<organism evidence="10 11">
    <name type="scientific">Durusdinium trenchii</name>
    <dbReference type="NCBI Taxonomy" id="1381693"/>
    <lineage>
        <taxon>Eukaryota</taxon>
        <taxon>Sar</taxon>
        <taxon>Alveolata</taxon>
        <taxon>Dinophyceae</taxon>
        <taxon>Suessiales</taxon>
        <taxon>Symbiodiniaceae</taxon>
        <taxon>Durusdinium</taxon>
    </lineage>
</organism>
<keyword evidence="4" id="KW-0732">Signal</keyword>
<gene>
    <name evidence="10" type="ORF">SCF082_LOCUS12483</name>
</gene>
<dbReference type="Proteomes" id="UP001642464">
    <property type="component" value="Unassembled WGS sequence"/>
</dbReference>
<evidence type="ECO:0000256" key="4">
    <source>
        <dbReference type="ARBA" id="ARBA00022729"/>
    </source>
</evidence>
<feature type="region of interest" description="Disordered" evidence="8">
    <location>
        <begin position="257"/>
        <end position="276"/>
    </location>
</feature>
<reference evidence="10 11" key="1">
    <citation type="submission" date="2024-02" db="EMBL/GenBank/DDBJ databases">
        <authorList>
            <person name="Chen Y."/>
            <person name="Shah S."/>
            <person name="Dougan E. K."/>
            <person name="Thang M."/>
            <person name="Chan C."/>
        </authorList>
    </citation>
    <scope>NUCLEOTIDE SEQUENCE [LARGE SCALE GENOMIC DNA]</scope>
</reference>
<comment type="caution">
    <text evidence="10">The sequence shown here is derived from an EMBL/GenBank/DDBJ whole genome shotgun (WGS) entry which is preliminary data.</text>
</comment>
<dbReference type="Gene3D" id="2.70.170.10">
    <property type="entry name" value="Neurotransmitter-gated ion-channel ligand-binding domain"/>
    <property type="match status" value="1"/>
</dbReference>
<evidence type="ECO:0000256" key="2">
    <source>
        <dbReference type="ARBA" id="ARBA00004167"/>
    </source>
</evidence>
<protein>
    <submittedName>
        <fullName evidence="10">Probable leucine-rich repeat receptor-like protein kinase At5g63930</fullName>
    </submittedName>
</protein>
<dbReference type="InterPro" id="IPR051716">
    <property type="entry name" value="Plant_RL_S/T_kinase"/>
</dbReference>
<feature type="transmembrane region" description="Helical" evidence="9">
    <location>
        <begin position="913"/>
        <end position="943"/>
    </location>
</feature>
<dbReference type="SUPFAM" id="SSF90112">
    <property type="entry name" value="Neurotransmitter-gated ion-channel transmembrane pore"/>
    <property type="match status" value="1"/>
</dbReference>
<feature type="transmembrane region" description="Helical" evidence="9">
    <location>
        <begin position="690"/>
        <end position="712"/>
    </location>
</feature>
<dbReference type="SUPFAM" id="SSF52058">
    <property type="entry name" value="L domain-like"/>
    <property type="match status" value="1"/>
</dbReference>
<dbReference type="InterPro" id="IPR032675">
    <property type="entry name" value="LRR_dom_sf"/>
</dbReference>
<keyword evidence="11" id="KW-1185">Reference proteome</keyword>
<dbReference type="InterPro" id="IPR036734">
    <property type="entry name" value="Neur_chan_lig-bd_sf"/>
</dbReference>
<dbReference type="PANTHER" id="PTHR48053:SF71">
    <property type="entry name" value="LEUCINE RICH REPEAT FAMILY PROTEIN, EXPRESSED"/>
    <property type="match status" value="1"/>
</dbReference>
<comment type="subcellular location">
    <subcellularLocation>
        <location evidence="1">Membrane</location>
        <topology evidence="1">Multi-pass membrane protein</topology>
    </subcellularLocation>
    <subcellularLocation>
        <location evidence="2">Membrane</location>
        <topology evidence="2">Single-pass membrane protein</topology>
    </subcellularLocation>
</comment>
<evidence type="ECO:0000256" key="6">
    <source>
        <dbReference type="ARBA" id="ARBA00022741"/>
    </source>
</evidence>
<dbReference type="InterPro" id="IPR036719">
    <property type="entry name" value="Neuro-gated_channel_TM_sf"/>
</dbReference>
<keyword evidence="5" id="KW-0677">Repeat</keyword>
<evidence type="ECO:0000313" key="11">
    <source>
        <dbReference type="Proteomes" id="UP001642464"/>
    </source>
</evidence>
<evidence type="ECO:0000256" key="1">
    <source>
        <dbReference type="ARBA" id="ARBA00004141"/>
    </source>
</evidence>
<accession>A0ABP0JK52</accession>
<keyword evidence="6" id="KW-0547">Nucleotide-binding</keyword>
<evidence type="ECO:0000256" key="3">
    <source>
        <dbReference type="ARBA" id="ARBA00022614"/>
    </source>
</evidence>
<dbReference type="Gene3D" id="3.80.10.10">
    <property type="entry name" value="Ribonuclease Inhibitor"/>
    <property type="match status" value="1"/>
</dbReference>
<keyword evidence="9" id="KW-1133">Transmembrane helix</keyword>
<dbReference type="SMART" id="SM00369">
    <property type="entry name" value="LRR_TYP"/>
    <property type="match status" value="3"/>
</dbReference>
<dbReference type="Pfam" id="PF00560">
    <property type="entry name" value="LRR_1"/>
    <property type="match status" value="1"/>
</dbReference>
<proteinExistence type="predicted"/>
<feature type="transmembrane region" description="Helical" evidence="9">
    <location>
        <begin position="762"/>
        <end position="783"/>
    </location>
</feature>
<evidence type="ECO:0000256" key="9">
    <source>
        <dbReference type="SAM" id="Phobius"/>
    </source>
</evidence>
<keyword evidence="3" id="KW-0433">Leucine-rich repeat</keyword>
<evidence type="ECO:0000256" key="8">
    <source>
        <dbReference type="SAM" id="MobiDB-lite"/>
    </source>
</evidence>
<name>A0ABP0JK52_9DINO</name>
<feature type="transmembrane region" description="Helical" evidence="9">
    <location>
        <begin position="963"/>
        <end position="981"/>
    </location>
</feature>
<evidence type="ECO:0000256" key="5">
    <source>
        <dbReference type="ARBA" id="ARBA00022737"/>
    </source>
</evidence>
<dbReference type="InterPro" id="IPR038050">
    <property type="entry name" value="Neuro_actylchol_rec"/>
</dbReference>
<dbReference type="PANTHER" id="PTHR48053">
    <property type="entry name" value="LEUCINE RICH REPEAT FAMILY PROTEIN, EXPRESSED"/>
    <property type="match status" value="1"/>
</dbReference>
<keyword evidence="9" id="KW-0472">Membrane</keyword>
<dbReference type="Pfam" id="PF13855">
    <property type="entry name" value="LRR_8"/>
    <property type="match status" value="1"/>
</dbReference>
<keyword evidence="9" id="KW-0812">Transmembrane</keyword>
<dbReference type="EMBL" id="CAXAMM010007613">
    <property type="protein sequence ID" value="CAK9014804.1"/>
    <property type="molecule type" value="Genomic_DNA"/>
</dbReference>
<evidence type="ECO:0000256" key="7">
    <source>
        <dbReference type="ARBA" id="ARBA00022840"/>
    </source>
</evidence>
<sequence>MEWFDPAAVGMPPGDISEDNRKKLWIPEIALQNTLKTGVEIHYPPEIIFSEKGHVAAKVLYQAMRGGYAAMMQMEIDMRLFPFDTQRLNIVLGLRARRDRDRAVFCRFCHVDSQIRLDEWKLLGAFHHTDRPDGRARVQFGVVIGRGYMYYVLNVLMTLWAIASSSFAGYLLQMRPPFDRLRFCISILFAQTTFRGSVKCRTGMTGLSIDSKLPIVSYATAFDHFAMACQLLLLSIILGDVIVVMLADRMPFDRSRTLKPEGEFRPTSSGNGLLGANQRPTDGLASAVKKWPRRIIAILSFSLWVSRQRKKNASATWSCPGKVDHRPTVLHLNQSGESHEKERAGTAVVRRQCRGLVWGDPEEKNLEDFSPEAIDQVGRLRGRLRYTSARRLSPTEEKLSSDAVAVSTYLWFIHDIDPIQAQYECKFTSYIEWICPNAVRLPAPTSELQEVLAELGVEDAEDMGRLPKELGQLEQLQELFLAENQLSGELPKELGELKHLRTLVLYENQLSGRIPKELAQSEALEEIFLTKNRLEHEIPKELGQLKHLKYLQLGQNRLTGCIPREIGQLKALRILSLHENVLSGDLPIELGELTQLVRLLLHRNHLRGSTREISLVWNAKPVLEVLDLSFLMLLILAAACRPLRRRRLEATLRNLDVGSTARVAASNWALRLKAARSTVVLEGVWKSFAWLLWVCIVALFSLPAILFAIVQSVPAQHNEAISEDLLKLLHKAAPVLTVLIDMALAVRLSMKYSSLTGLHADRLLMTFRLFSAWLLPLLVTVFLDENCLSGWKISWSVCQDAIEQKRFDWSIYGEEILSTRRDICGWNETWWSDGRCSRAIVGNLAPFLLNKLLIRSTLQPVLLLLLWQLSRLEGQEDLQKGQPLRILGFGPRTSGSLQPLQQMSLLTTLMEVLVFWTPFIPLLSIGILSASTANLFIFDLGVWRFGVRLPLNEMNQKAALAKAYLRFALGAGCCFQLWHAFASKMYGRYILLGLSITVGMPEDRRLSKEELLSLWQVELKIDEGPDAYVTDSNHELIYQLVPSILLSPQVCSATNKWPRQLLSIQNGDRSLPMRWGRRSRNFPFDEQSLPIDFVMPSEKDQQRAFVFRQCDLAPLAYHLDEWTVQGTHHKVGFHEGMSQAAMYVKVKRNSKYYVVSVLGVMLGISSLVFTVRVAETDRFRACHFWVSELK</sequence>
<dbReference type="InterPro" id="IPR003591">
    <property type="entry name" value="Leu-rich_rpt_typical-subtyp"/>
</dbReference>
<dbReference type="Gene3D" id="1.20.58.390">
    <property type="entry name" value="Neurotransmitter-gated ion-channel transmembrane domain"/>
    <property type="match status" value="1"/>
</dbReference>